<proteinExistence type="inferred from homology"/>
<dbReference type="NCBIfam" id="TIGR04057">
    <property type="entry name" value="SusC_RagA_signa"/>
    <property type="match status" value="1"/>
</dbReference>
<protein>
    <submittedName>
        <fullName evidence="9">SusC/RagA family TonB-linked outer membrane protein</fullName>
    </submittedName>
</protein>
<dbReference type="SUPFAM" id="SSF56935">
    <property type="entry name" value="Porins"/>
    <property type="match status" value="1"/>
</dbReference>
<feature type="domain" description="TonB-dependent receptor plug" evidence="8">
    <location>
        <begin position="220"/>
        <end position="319"/>
    </location>
</feature>
<evidence type="ECO:0000256" key="4">
    <source>
        <dbReference type="ARBA" id="ARBA00022692"/>
    </source>
</evidence>
<evidence type="ECO:0000256" key="5">
    <source>
        <dbReference type="ARBA" id="ARBA00023136"/>
    </source>
</evidence>
<evidence type="ECO:0000256" key="6">
    <source>
        <dbReference type="ARBA" id="ARBA00023237"/>
    </source>
</evidence>
<dbReference type="Gene3D" id="2.40.170.20">
    <property type="entry name" value="TonB-dependent receptor, beta-barrel domain"/>
    <property type="match status" value="1"/>
</dbReference>
<dbReference type="OrthoDB" id="9768177at2"/>
<keyword evidence="6 7" id="KW-0998">Cell outer membrane</keyword>
<keyword evidence="10" id="KW-1185">Reference proteome</keyword>
<keyword evidence="5 7" id="KW-0472">Membrane</keyword>
<comment type="subcellular location">
    <subcellularLocation>
        <location evidence="1 7">Cell outer membrane</location>
        <topology evidence="1 7">Multi-pass membrane protein</topology>
    </subcellularLocation>
</comment>
<evidence type="ECO:0000259" key="8">
    <source>
        <dbReference type="Pfam" id="PF07715"/>
    </source>
</evidence>
<sequence>MFNHSNKVMKKTIQKLNRIMIKMKLACLVVLLTCSGLSAKVWSQQERINLKFEQVTFVQLFDLIQQKTNLKFVFNHEDVQGFQANKQNFMGKTVSEILDVIFRGKPFAYEILADHIVVSRVTQEKKHTIKGNVVDEAGLPLPGVSVIIKGTTVGVATDADGNFQLEIVKLEGVVLQFTMVGMKMQEVKLVPNRLSYNVVMQMDAQELGDVVCTGYQTLKKVNTTGSFSTISPQAIELRGSAGLNRLLEGKVPGLTIYNNDVRIRGGSTISEKVGTKPLYIVDGFEVDELPENMDLVERITVLKDAAAAAIWGTRAANGVIVIEMKKGTVGHSKLSYSGNVNLMCKPDFDDLNRADSKTLVDYDLEMFDKELIFGGIYENSANGYSPSLGWIFEYEKNNITRDQLEEKLEILGGMSNKKQIEDKLLRTAIRHNHNLSLSGGSEKFSYFLSGSYTGENSVYKDGSSKNSINILSKNTYVVTPRISVRADLNAVYGKENHGYDVKSVINTILPYQMLVDEEGNRVKDYANFNIQKNQELVEEGYKDYGFNVLDEIDLANNKTNKFGLRAKMGLDITILDGLKLSADYQYERTHSETKNLQDEETYAVREQLNYMTNVENGKLVNHLPMGDILDMKNEDLTAHALKIGGILNRNFGKEGEHYVNVVAGFELRKHTSKSNSYRKLGYDDELLSYQLFDEQELAKTGIDAWDMYKHTYDASYYDKFSYRDNREVSYYGSAVYTYDSRYTLSGTFRIDESNLFGAAKKYRRNPLWSVGLSWNVHEEDFFHSNVINRLAPRISYGLTGNFDRSGSSTPLLTVRRSFNSAIGAYLSRVSNAPNPKLRWERTKTLNIGVETELFNRLSIVLEYYDKRSYDLLGNVQIDPTLGFSGGYINAADMRNRGVEMQLNAEALRLKDFSWFVNFVFGYNKNKITNNNISDGNPAYNRTHAVTEFVKGYPREALWSYRWAGLDENGNPQTYDAEGNKTRTPVAESIECNGTYRPKYSGSLSTDFKYKNILLSFAFVYNFGHVFRIAYPTMNPLEGTADLSAFVAKRWQKPGDENKTDIPATLTWESYDGMRQHLASYSSNSVRKGDFIRLREITLNYELPSQLIKKTPFSRVSLTAQANTVWMWTKNKEGFDPEVVDPIHGTLGLSEAPSFTLGLRVEF</sequence>
<dbReference type="InterPro" id="IPR037066">
    <property type="entry name" value="Plug_dom_sf"/>
</dbReference>
<keyword evidence="2 7" id="KW-0813">Transport</keyword>
<dbReference type="PROSITE" id="PS52016">
    <property type="entry name" value="TONB_DEPENDENT_REC_3"/>
    <property type="match status" value="1"/>
</dbReference>
<dbReference type="GO" id="GO:0009279">
    <property type="term" value="C:cell outer membrane"/>
    <property type="evidence" value="ECO:0007669"/>
    <property type="project" value="UniProtKB-SubCell"/>
</dbReference>
<dbReference type="NCBIfam" id="TIGR04056">
    <property type="entry name" value="OMP_RagA_SusC"/>
    <property type="match status" value="1"/>
</dbReference>
<dbReference type="Gene3D" id="2.170.130.10">
    <property type="entry name" value="TonB-dependent receptor, plug domain"/>
    <property type="match status" value="1"/>
</dbReference>
<dbReference type="InterPro" id="IPR039426">
    <property type="entry name" value="TonB-dep_rcpt-like"/>
</dbReference>
<dbReference type="Proteomes" id="UP000270673">
    <property type="component" value="Chromosome"/>
</dbReference>
<name>A0A3S9VUP8_9BACT</name>
<comment type="similarity">
    <text evidence="7">Belongs to the TonB-dependent receptor family.</text>
</comment>
<dbReference type="Pfam" id="PF13715">
    <property type="entry name" value="CarbopepD_reg_2"/>
    <property type="match status" value="1"/>
</dbReference>
<evidence type="ECO:0000256" key="2">
    <source>
        <dbReference type="ARBA" id="ARBA00022448"/>
    </source>
</evidence>
<gene>
    <name evidence="9" type="ORF">D8S85_12500</name>
</gene>
<evidence type="ECO:0000256" key="1">
    <source>
        <dbReference type="ARBA" id="ARBA00004571"/>
    </source>
</evidence>
<dbReference type="Gene3D" id="2.60.40.1120">
    <property type="entry name" value="Carboxypeptidase-like, regulatory domain"/>
    <property type="match status" value="1"/>
</dbReference>
<organism evidence="9 10">
    <name type="scientific">Butyricimonas faecalis</name>
    <dbReference type="NCBI Taxonomy" id="2093856"/>
    <lineage>
        <taxon>Bacteria</taxon>
        <taxon>Pseudomonadati</taxon>
        <taxon>Bacteroidota</taxon>
        <taxon>Bacteroidia</taxon>
        <taxon>Bacteroidales</taxon>
        <taxon>Odoribacteraceae</taxon>
        <taxon>Butyricimonas</taxon>
    </lineage>
</organism>
<evidence type="ECO:0000313" key="10">
    <source>
        <dbReference type="Proteomes" id="UP000270673"/>
    </source>
</evidence>
<keyword evidence="4 7" id="KW-0812">Transmembrane</keyword>
<evidence type="ECO:0000256" key="3">
    <source>
        <dbReference type="ARBA" id="ARBA00022452"/>
    </source>
</evidence>
<dbReference type="InterPro" id="IPR036942">
    <property type="entry name" value="Beta-barrel_TonB_sf"/>
</dbReference>
<dbReference type="AlphaFoldDB" id="A0A3S9VUP8"/>
<dbReference type="InterPro" id="IPR008969">
    <property type="entry name" value="CarboxyPept-like_regulatory"/>
</dbReference>
<reference evidence="9 10" key="1">
    <citation type="submission" date="2018-10" db="EMBL/GenBank/DDBJ databases">
        <title>Butyricimonas faecalis sp. nov., isolated from human faeces and emended description of the genus Butyricimonas.</title>
        <authorList>
            <person name="Le Roy T."/>
            <person name="Van der Smissen P."/>
            <person name="Paquot A."/>
            <person name="Delzenne N."/>
            <person name="Muccioli G."/>
            <person name="Collet J.-F."/>
            <person name="Cani P.D."/>
        </authorList>
    </citation>
    <scope>NUCLEOTIDE SEQUENCE [LARGE SCALE GENOMIC DNA]</scope>
    <source>
        <strain evidence="9 10">H184</strain>
    </source>
</reference>
<evidence type="ECO:0000256" key="7">
    <source>
        <dbReference type="PROSITE-ProRule" id="PRU01360"/>
    </source>
</evidence>
<dbReference type="KEGG" id="buy:D8S85_12500"/>
<dbReference type="SUPFAM" id="SSF49464">
    <property type="entry name" value="Carboxypeptidase regulatory domain-like"/>
    <property type="match status" value="1"/>
</dbReference>
<dbReference type="InterPro" id="IPR023997">
    <property type="entry name" value="TonB-dep_OMP_SusC/RagA_CS"/>
</dbReference>
<dbReference type="Pfam" id="PF07715">
    <property type="entry name" value="Plug"/>
    <property type="match status" value="1"/>
</dbReference>
<dbReference type="InterPro" id="IPR023996">
    <property type="entry name" value="TonB-dep_OMP_SusC/RagA"/>
</dbReference>
<keyword evidence="3 7" id="KW-1134">Transmembrane beta strand</keyword>
<dbReference type="EMBL" id="CP032819">
    <property type="protein sequence ID" value="AZS30284.1"/>
    <property type="molecule type" value="Genomic_DNA"/>
</dbReference>
<dbReference type="InterPro" id="IPR012910">
    <property type="entry name" value="Plug_dom"/>
</dbReference>
<accession>A0A3S9VUP8</accession>
<evidence type="ECO:0000313" key="9">
    <source>
        <dbReference type="EMBL" id="AZS30284.1"/>
    </source>
</evidence>